<comment type="subcellular location">
    <subcellularLocation>
        <location evidence="1">Membrane</location>
        <topology evidence="1">Multi-pass membrane protein</topology>
    </subcellularLocation>
</comment>
<evidence type="ECO:0008006" key="10">
    <source>
        <dbReference type="Google" id="ProtNLM"/>
    </source>
</evidence>
<feature type="transmembrane region" description="Helical" evidence="7">
    <location>
        <begin position="435"/>
        <end position="457"/>
    </location>
</feature>
<evidence type="ECO:0000256" key="1">
    <source>
        <dbReference type="ARBA" id="ARBA00004141"/>
    </source>
</evidence>
<dbReference type="Proteomes" id="UP000769157">
    <property type="component" value="Unassembled WGS sequence"/>
</dbReference>
<reference evidence="8" key="2">
    <citation type="submission" date="2021-01" db="EMBL/GenBank/DDBJ databases">
        <authorList>
            <person name="Schikora-Tamarit M.A."/>
        </authorList>
    </citation>
    <scope>NUCLEOTIDE SEQUENCE</scope>
    <source>
        <strain evidence="8">CBS6075</strain>
    </source>
</reference>
<sequence>MSDEIKDTAVDIHRSKADSTRVEVEELIRDEEKVRVKHWYDAFIRLFYWYPGDIYDSRERKFLTKLDTCLLVYTCVSYFTKALDKSNITNAYTTGMKEDINFGGDDLSYAKSLYSAGYIVSMAVGTLLVTQSWARFLLPSFELVWGVLTFCGAAVSQPKHIFCLRFLIGFCEGIAFPSSVYILGSWYTRDEVFRRVMAFSVSSSLGGMFSGYLQTAAYNNLSGKGGLSGWKWGFIIDGIVTVPVAFFGFAFFPGPLQAKSQKKTKPIWWMNQDDYELAVDRQIRSGIDGSRQYDWAIVKKTWFNWPIHFFATFWVLLNIVALPDGTAMPLWLKYEQKTNHRFTQGDVNNYPTIQSAVGVVAQFFLAGLSDSFSIYPFLAFTQICFIIAYSSLAAWDIAWGWKWVCMLAIGLDVVNQAIVSGWINRVCRHDSRGRAFVIGYSDAVSQAINIWTNIVFYPTSHAPKFRLGFIISTIAAFLMLILPIAEIYLTKRDTAKYIERKERELAEQESLEVFEKN</sequence>
<evidence type="ECO:0000256" key="7">
    <source>
        <dbReference type="SAM" id="Phobius"/>
    </source>
</evidence>
<evidence type="ECO:0000256" key="2">
    <source>
        <dbReference type="ARBA" id="ARBA00022448"/>
    </source>
</evidence>
<dbReference type="Pfam" id="PF07690">
    <property type="entry name" value="MFS_1"/>
    <property type="match status" value="1"/>
</dbReference>
<evidence type="ECO:0000313" key="8">
    <source>
        <dbReference type="EMBL" id="KAH3671544.1"/>
    </source>
</evidence>
<evidence type="ECO:0000256" key="6">
    <source>
        <dbReference type="ARBA" id="ARBA00037968"/>
    </source>
</evidence>
<dbReference type="Gene3D" id="1.20.1250.20">
    <property type="entry name" value="MFS general substrate transporter like domains"/>
    <property type="match status" value="1"/>
</dbReference>
<accession>A0A9P8PHL4</accession>
<name>A0A9P8PHL4_9ASCO</name>
<feature type="transmembrane region" description="Helical" evidence="7">
    <location>
        <begin position="196"/>
        <end position="213"/>
    </location>
</feature>
<feature type="transmembrane region" description="Helical" evidence="7">
    <location>
        <begin position="375"/>
        <end position="395"/>
    </location>
</feature>
<evidence type="ECO:0000256" key="4">
    <source>
        <dbReference type="ARBA" id="ARBA00022989"/>
    </source>
</evidence>
<keyword evidence="2" id="KW-0813">Transport</keyword>
<evidence type="ECO:0000313" key="9">
    <source>
        <dbReference type="Proteomes" id="UP000769157"/>
    </source>
</evidence>
<dbReference type="GO" id="GO:0016020">
    <property type="term" value="C:membrane"/>
    <property type="evidence" value="ECO:0007669"/>
    <property type="project" value="UniProtKB-SubCell"/>
</dbReference>
<organism evidence="8 9">
    <name type="scientific">Ogataea philodendri</name>
    <dbReference type="NCBI Taxonomy" id="1378263"/>
    <lineage>
        <taxon>Eukaryota</taxon>
        <taxon>Fungi</taxon>
        <taxon>Dikarya</taxon>
        <taxon>Ascomycota</taxon>
        <taxon>Saccharomycotina</taxon>
        <taxon>Pichiomycetes</taxon>
        <taxon>Pichiales</taxon>
        <taxon>Pichiaceae</taxon>
        <taxon>Ogataea</taxon>
    </lineage>
</organism>
<dbReference type="EMBL" id="JAEUBE010000055">
    <property type="protein sequence ID" value="KAH3671544.1"/>
    <property type="molecule type" value="Genomic_DNA"/>
</dbReference>
<dbReference type="GeneID" id="70232215"/>
<dbReference type="AlphaFoldDB" id="A0A9P8PHL4"/>
<feature type="transmembrane region" description="Helical" evidence="7">
    <location>
        <begin position="309"/>
        <end position="332"/>
    </location>
</feature>
<comment type="caution">
    <text evidence="8">The sequence shown here is derived from an EMBL/GenBank/DDBJ whole genome shotgun (WGS) entry which is preliminary data.</text>
</comment>
<dbReference type="PANTHER" id="PTHR43791:SF39">
    <property type="entry name" value="TRANSPORTER LIZ1_SEO1, PUTATIVE (AFU_ORTHOLOGUE AFUA_3G00980)-RELATED"/>
    <property type="match status" value="1"/>
</dbReference>
<keyword evidence="3 7" id="KW-0812">Transmembrane</keyword>
<evidence type="ECO:0000256" key="3">
    <source>
        <dbReference type="ARBA" id="ARBA00022692"/>
    </source>
</evidence>
<dbReference type="SUPFAM" id="SSF103473">
    <property type="entry name" value="MFS general substrate transporter"/>
    <property type="match status" value="1"/>
</dbReference>
<dbReference type="GO" id="GO:0022857">
    <property type="term" value="F:transmembrane transporter activity"/>
    <property type="evidence" value="ECO:0007669"/>
    <property type="project" value="InterPro"/>
</dbReference>
<feature type="transmembrane region" description="Helical" evidence="7">
    <location>
        <begin position="162"/>
        <end position="184"/>
    </location>
</feature>
<keyword evidence="4 7" id="KW-1133">Transmembrane helix</keyword>
<dbReference type="OrthoDB" id="3639251at2759"/>
<reference evidence="8" key="1">
    <citation type="journal article" date="2021" name="Open Biol.">
        <title>Shared evolutionary footprints suggest mitochondrial oxidative damage underlies multiple complex I losses in fungi.</title>
        <authorList>
            <person name="Schikora-Tamarit M.A."/>
            <person name="Marcet-Houben M."/>
            <person name="Nosek J."/>
            <person name="Gabaldon T."/>
        </authorList>
    </citation>
    <scope>NUCLEOTIDE SEQUENCE</scope>
    <source>
        <strain evidence="8">CBS6075</strain>
    </source>
</reference>
<comment type="similarity">
    <text evidence="6">Belongs to the major facilitator superfamily. Allantoate permease family.</text>
</comment>
<proteinExistence type="inferred from homology"/>
<gene>
    <name evidence="8" type="ORF">OGAPHI_000247</name>
</gene>
<dbReference type="InterPro" id="IPR036259">
    <property type="entry name" value="MFS_trans_sf"/>
</dbReference>
<dbReference type="InterPro" id="IPR011701">
    <property type="entry name" value="MFS"/>
</dbReference>
<keyword evidence="5 7" id="KW-0472">Membrane</keyword>
<dbReference type="FunFam" id="1.20.1250.20:FF:000065">
    <property type="entry name" value="Putative MFS pantothenate transporter"/>
    <property type="match status" value="1"/>
</dbReference>
<feature type="transmembrane region" description="Helical" evidence="7">
    <location>
        <begin position="112"/>
        <end position="129"/>
    </location>
</feature>
<dbReference type="PANTHER" id="PTHR43791">
    <property type="entry name" value="PERMEASE-RELATED"/>
    <property type="match status" value="1"/>
</dbReference>
<protein>
    <recommendedName>
        <fullName evidence="10">Major facilitator superfamily (MFS) profile domain-containing protein</fullName>
    </recommendedName>
</protein>
<evidence type="ECO:0000256" key="5">
    <source>
        <dbReference type="ARBA" id="ARBA00023136"/>
    </source>
</evidence>
<feature type="transmembrane region" description="Helical" evidence="7">
    <location>
        <begin position="469"/>
        <end position="489"/>
    </location>
</feature>
<feature type="transmembrane region" description="Helical" evidence="7">
    <location>
        <begin position="233"/>
        <end position="252"/>
    </location>
</feature>
<keyword evidence="9" id="KW-1185">Reference proteome</keyword>
<dbReference type="RefSeq" id="XP_046064720.1">
    <property type="nucleotide sequence ID" value="XM_046203362.1"/>
</dbReference>